<proteinExistence type="predicted"/>
<evidence type="ECO:0000313" key="1">
    <source>
        <dbReference type="EMBL" id="KAF5818721.1"/>
    </source>
</evidence>
<comment type="caution">
    <text evidence="1">The sequence shown here is derived from an EMBL/GenBank/DDBJ whole genome shotgun (WGS) entry which is preliminary data.</text>
</comment>
<evidence type="ECO:0000313" key="2">
    <source>
        <dbReference type="Proteomes" id="UP000215914"/>
    </source>
</evidence>
<protein>
    <submittedName>
        <fullName evidence="1">Uncharacterized protein</fullName>
    </submittedName>
</protein>
<organism evidence="1 2">
    <name type="scientific">Helianthus annuus</name>
    <name type="common">Common sunflower</name>
    <dbReference type="NCBI Taxonomy" id="4232"/>
    <lineage>
        <taxon>Eukaryota</taxon>
        <taxon>Viridiplantae</taxon>
        <taxon>Streptophyta</taxon>
        <taxon>Embryophyta</taxon>
        <taxon>Tracheophyta</taxon>
        <taxon>Spermatophyta</taxon>
        <taxon>Magnoliopsida</taxon>
        <taxon>eudicotyledons</taxon>
        <taxon>Gunneridae</taxon>
        <taxon>Pentapetalae</taxon>
        <taxon>asterids</taxon>
        <taxon>campanulids</taxon>
        <taxon>Asterales</taxon>
        <taxon>Asteraceae</taxon>
        <taxon>Asteroideae</taxon>
        <taxon>Heliantheae alliance</taxon>
        <taxon>Heliantheae</taxon>
        <taxon>Helianthus</taxon>
    </lineage>
</organism>
<accession>A0A9K3NZV5</accession>
<gene>
    <name evidence="1" type="ORF">HanXRQr2_Chr02g0069341</name>
</gene>
<keyword evidence="2" id="KW-1185">Reference proteome</keyword>
<dbReference type="AlphaFoldDB" id="A0A9K3NZV5"/>
<reference evidence="1" key="1">
    <citation type="journal article" date="2017" name="Nature">
        <title>The sunflower genome provides insights into oil metabolism, flowering and Asterid evolution.</title>
        <authorList>
            <person name="Badouin H."/>
            <person name="Gouzy J."/>
            <person name="Grassa C.J."/>
            <person name="Murat F."/>
            <person name="Staton S.E."/>
            <person name="Cottret L."/>
            <person name="Lelandais-Briere C."/>
            <person name="Owens G.L."/>
            <person name="Carrere S."/>
            <person name="Mayjonade B."/>
            <person name="Legrand L."/>
            <person name="Gill N."/>
            <person name="Kane N.C."/>
            <person name="Bowers J.E."/>
            <person name="Hubner S."/>
            <person name="Bellec A."/>
            <person name="Berard A."/>
            <person name="Berges H."/>
            <person name="Blanchet N."/>
            <person name="Boniface M.C."/>
            <person name="Brunel D."/>
            <person name="Catrice O."/>
            <person name="Chaidir N."/>
            <person name="Claudel C."/>
            <person name="Donnadieu C."/>
            <person name="Faraut T."/>
            <person name="Fievet G."/>
            <person name="Helmstetter N."/>
            <person name="King M."/>
            <person name="Knapp S.J."/>
            <person name="Lai Z."/>
            <person name="Le Paslier M.C."/>
            <person name="Lippi Y."/>
            <person name="Lorenzon L."/>
            <person name="Mandel J.R."/>
            <person name="Marage G."/>
            <person name="Marchand G."/>
            <person name="Marquand E."/>
            <person name="Bret-Mestries E."/>
            <person name="Morien E."/>
            <person name="Nambeesan S."/>
            <person name="Nguyen T."/>
            <person name="Pegot-Espagnet P."/>
            <person name="Pouilly N."/>
            <person name="Raftis F."/>
            <person name="Sallet E."/>
            <person name="Schiex T."/>
            <person name="Thomas J."/>
            <person name="Vandecasteele C."/>
            <person name="Vares D."/>
            <person name="Vear F."/>
            <person name="Vautrin S."/>
            <person name="Crespi M."/>
            <person name="Mangin B."/>
            <person name="Burke J.M."/>
            <person name="Salse J."/>
            <person name="Munos S."/>
            <person name="Vincourt P."/>
            <person name="Rieseberg L.H."/>
            <person name="Langlade N.B."/>
        </authorList>
    </citation>
    <scope>NUCLEOTIDE SEQUENCE</scope>
    <source>
        <tissue evidence="1">Leaves</tissue>
    </source>
</reference>
<dbReference type="EMBL" id="MNCJ02000317">
    <property type="protein sequence ID" value="KAF5818721.1"/>
    <property type="molecule type" value="Genomic_DNA"/>
</dbReference>
<sequence>MDARRGVKMFSKVSVPIPQEEEIRSGSGSDEGVPVVISQPDSAVSKAYCDVAQPWCSL</sequence>
<dbReference type="Gramene" id="mRNA:HanXRQr2_Chr02g0069341">
    <property type="protein sequence ID" value="mRNA:HanXRQr2_Chr02g0069341"/>
    <property type="gene ID" value="HanXRQr2_Chr02g0069341"/>
</dbReference>
<name>A0A9K3NZV5_HELAN</name>
<dbReference type="Proteomes" id="UP000215914">
    <property type="component" value="Unassembled WGS sequence"/>
</dbReference>
<reference evidence="1" key="2">
    <citation type="submission" date="2020-06" db="EMBL/GenBank/DDBJ databases">
        <title>Helianthus annuus Genome sequencing and assembly Release 2.</title>
        <authorList>
            <person name="Gouzy J."/>
            <person name="Langlade N."/>
            <person name="Munos S."/>
        </authorList>
    </citation>
    <scope>NUCLEOTIDE SEQUENCE</scope>
    <source>
        <tissue evidence="1">Leaves</tissue>
    </source>
</reference>